<name>A0AAQ1JQE6_9GAMM</name>
<dbReference type="InterPro" id="IPR004358">
    <property type="entry name" value="Sig_transdc_His_kin-like_C"/>
</dbReference>
<dbReference type="InterPro" id="IPR003594">
    <property type="entry name" value="HATPase_dom"/>
</dbReference>
<keyword evidence="5" id="KW-0808">Transferase</keyword>
<dbReference type="InterPro" id="IPR038428">
    <property type="entry name" value="HK_sensor_dom_sf"/>
</dbReference>
<dbReference type="EMBL" id="FNVE01000006">
    <property type="protein sequence ID" value="SEG39746.1"/>
    <property type="molecule type" value="Genomic_DNA"/>
</dbReference>
<keyword evidence="10 11" id="KW-0472">Membrane</keyword>
<evidence type="ECO:0000256" key="4">
    <source>
        <dbReference type="ARBA" id="ARBA00022553"/>
    </source>
</evidence>
<dbReference type="InterPro" id="IPR036097">
    <property type="entry name" value="HisK_dim/P_sf"/>
</dbReference>
<dbReference type="Gene3D" id="3.30.565.10">
    <property type="entry name" value="Histidine kinase-like ATPase, C-terminal domain"/>
    <property type="match status" value="1"/>
</dbReference>
<dbReference type="PANTHER" id="PTHR45436">
    <property type="entry name" value="SENSOR HISTIDINE KINASE YKOH"/>
    <property type="match status" value="1"/>
</dbReference>
<dbReference type="CDD" id="cd06225">
    <property type="entry name" value="HAMP"/>
    <property type="match status" value="1"/>
</dbReference>
<dbReference type="Pfam" id="PF02518">
    <property type="entry name" value="HATPase_c"/>
    <property type="match status" value="1"/>
</dbReference>
<dbReference type="RefSeq" id="WP_088275845.1">
    <property type="nucleotide sequence ID" value="NZ_FNVE01000006.1"/>
</dbReference>
<evidence type="ECO:0000256" key="5">
    <source>
        <dbReference type="ARBA" id="ARBA00022679"/>
    </source>
</evidence>
<dbReference type="SUPFAM" id="SSF55874">
    <property type="entry name" value="ATPase domain of HSP90 chaperone/DNA topoisomerase II/histidine kinase"/>
    <property type="match status" value="1"/>
</dbReference>
<dbReference type="SMART" id="SM00388">
    <property type="entry name" value="HisKA"/>
    <property type="match status" value="1"/>
</dbReference>
<evidence type="ECO:0000256" key="10">
    <source>
        <dbReference type="ARBA" id="ARBA00023136"/>
    </source>
</evidence>
<keyword evidence="15" id="KW-1185">Reference proteome</keyword>
<dbReference type="Pfam" id="PF16750">
    <property type="entry name" value="HK_sensor"/>
    <property type="match status" value="1"/>
</dbReference>
<evidence type="ECO:0000313" key="15">
    <source>
        <dbReference type="Proteomes" id="UP000243518"/>
    </source>
</evidence>
<dbReference type="CDD" id="cd00082">
    <property type="entry name" value="HisKA"/>
    <property type="match status" value="1"/>
</dbReference>
<gene>
    <name evidence="14" type="ORF">SAMN05216586_10681</name>
</gene>
<keyword evidence="4" id="KW-0597">Phosphoprotein</keyword>
<dbReference type="SMART" id="SM00387">
    <property type="entry name" value="HATPase_c"/>
    <property type="match status" value="1"/>
</dbReference>
<evidence type="ECO:0000256" key="3">
    <source>
        <dbReference type="ARBA" id="ARBA00012438"/>
    </source>
</evidence>
<dbReference type="SUPFAM" id="SSF47384">
    <property type="entry name" value="Homodimeric domain of signal transducing histidine kinase"/>
    <property type="match status" value="1"/>
</dbReference>
<dbReference type="EC" id="2.7.13.3" evidence="3"/>
<comment type="caution">
    <text evidence="14">The sequence shown here is derived from an EMBL/GenBank/DDBJ whole genome shotgun (WGS) entry which is preliminary data.</text>
</comment>
<organism evidence="14 15">
    <name type="scientific">Halopseudomonas aestusnigri</name>
    <dbReference type="NCBI Taxonomy" id="857252"/>
    <lineage>
        <taxon>Bacteria</taxon>
        <taxon>Pseudomonadati</taxon>
        <taxon>Pseudomonadota</taxon>
        <taxon>Gammaproteobacteria</taxon>
        <taxon>Pseudomonadales</taxon>
        <taxon>Pseudomonadaceae</taxon>
        <taxon>Halopseudomonas</taxon>
    </lineage>
</organism>
<dbReference type="Gene3D" id="3.30.450.170">
    <property type="entry name" value="Two-component histidine kinase, sensor domain"/>
    <property type="match status" value="1"/>
</dbReference>
<evidence type="ECO:0000256" key="1">
    <source>
        <dbReference type="ARBA" id="ARBA00000085"/>
    </source>
</evidence>
<sequence length="444" mass="49728">MTPGRWSLFWPLVILVAGFCLSLISATHYLSARIDRYLSFLPDRALSTLQGYAAEAAQALAEGPDALERWRRQRTEVSPELLALVDEDRRPLAGQALTERQRRMLGFVRDYDGLMSRRGDGRPTIRVPLPDQSHYLVLRLPEALAPWGQRALLNLMLLYVVPGLLAVLFCVLLYWLLISPLERLRRQANAMRADPLQSLLPASLARRRDELGELGRSLEFLTLRLRQSVAQQRQLMRDLSHELRTPLSRLGVAAETELPLPELRNRLEREVGNMRELVDSTLELAWLDSVPGRLDCEAVDVNALWDVLREDALFESGWQPEGIVTALPQGCHVLGNLNALAQALENVLRNAIRHSPPQGRVCFSAEQAEGCWTLCLADQGPGVAEADLQVIFRPFARLNKARPDGDGFGLGLAIAQRQINLQQGHIWAENGEPGLRVCIQLQAV</sequence>
<evidence type="ECO:0000256" key="8">
    <source>
        <dbReference type="ARBA" id="ARBA00022989"/>
    </source>
</evidence>
<accession>A0AAQ1JQE6</accession>
<dbReference type="Gene3D" id="1.10.287.130">
    <property type="match status" value="1"/>
</dbReference>
<dbReference type="InterPro" id="IPR003660">
    <property type="entry name" value="HAMP_dom"/>
</dbReference>
<protein>
    <recommendedName>
        <fullName evidence="3">histidine kinase</fullName>
        <ecNumber evidence="3">2.7.13.3</ecNumber>
    </recommendedName>
</protein>
<evidence type="ECO:0000313" key="14">
    <source>
        <dbReference type="EMBL" id="SEG39746.1"/>
    </source>
</evidence>
<dbReference type="PRINTS" id="PR00344">
    <property type="entry name" value="BCTRLSENSOR"/>
</dbReference>
<evidence type="ECO:0000259" key="13">
    <source>
        <dbReference type="PROSITE" id="PS50885"/>
    </source>
</evidence>
<dbReference type="InterPro" id="IPR003661">
    <property type="entry name" value="HisK_dim/P_dom"/>
</dbReference>
<evidence type="ECO:0000256" key="2">
    <source>
        <dbReference type="ARBA" id="ARBA00004141"/>
    </source>
</evidence>
<dbReference type="Proteomes" id="UP000243518">
    <property type="component" value="Unassembled WGS sequence"/>
</dbReference>
<reference evidence="14 15" key="1">
    <citation type="submission" date="2016-10" db="EMBL/GenBank/DDBJ databases">
        <authorList>
            <person name="Varghese N."/>
            <person name="Submissions S."/>
        </authorList>
    </citation>
    <scope>NUCLEOTIDE SEQUENCE [LARGE SCALE GENOMIC DNA]</scope>
    <source>
        <strain evidence="14 15">CECT 8317</strain>
    </source>
</reference>
<evidence type="ECO:0000256" key="9">
    <source>
        <dbReference type="ARBA" id="ARBA00023012"/>
    </source>
</evidence>
<evidence type="ECO:0000256" key="6">
    <source>
        <dbReference type="ARBA" id="ARBA00022692"/>
    </source>
</evidence>
<evidence type="ECO:0000256" key="11">
    <source>
        <dbReference type="SAM" id="Phobius"/>
    </source>
</evidence>
<dbReference type="InterPro" id="IPR031930">
    <property type="entry name" value="HK_sensor"/>
</dbReference>
<feature type="transmembrane region" description="Helical" evidence="11">
    <location>
        <begin position="6"/>
        <end position="30"/>
    </location>
</feature>
<feature type="domain" description="Histidine kinase" evidence="12">
    <location>
        <begin position="238"/>
        <end position="444"/>
    </location>
</feature>
<dbReference type="AlphaFoldDB" id="A0AAQ1JQE6"/>
<feature type="domain" description="HAMP" evidence="13">
    <location>
        <begin position="175"/>
        <end position="230"/>
    </location>
</feature>
<evidence type="ECO:0000256" key="7">
    <source>
        <dbReference type="ARBA" id="ARBA00022777"/>
    </source>
</evidence>
<comment type="subcellular location">
    <subcellularLocation>
        <location evidence="2">Membrane</location>
        <topology evidence="2">Multi-pass membrane protein</topology>
    </subcellularLocation>
</comment>
<dbReference type="GO" id="GO:0000155">
    <property type="term" value="F:phosphorelay sensor kinase activity"/>
    <property type="evidence" value="ECO:0007669"/>
    <property type="project" value="InterPro"/>
</dbReference>
<dbReference type="GO" id="GO:0005886">
    <property type="term" value="C:plasma membrane"/>
    <property type="evidence" value="ECO:0007669"/>
    <property type="project" value="TreeGrafter"/>
</dbReference>
<dbReference type="InterPro" id="IPR036890">
    <property type="entry name" value="HATPase_C_sf"/>
</dbReference>
<evidence type="ECO:0000259" key="12">
    <source>
        <dbReference type="PROSITE" id="PS50109"/>
    </source>
</evidence>
<keyword evidence="9" id="KW-0902">Two-component regulatory system</keyword>
<comment type="catalytic activity">
    <reaction evidence="1">
        <text>ATP + protein L-histidine = ADP + protein N-phospho-L-histidine.</text>
        <dbReference type="EC" id="2.7.13.3"/>
    </reaction>
</comment>
<proteinExistence type="predicted"/>
<dbReference type="PANTHER" id="PTHR45436:SF15">
    <property type="entry name" value="SENSOR HISTIDINE KINASE CUSS"/>
    <property type="match status" value="1"/>
</dbReference>
<dbReference type="PROSITE" id="PS50885">
    <property type="entry name" value="HAMP"/>
    <property type="match status" value="1"/>
</dbReference>
<dbReference type="Pfam" id="PF00512">
    <property type="entry name" value="HisKA"/>
    <property type="match status" value="1"/>
</dbReference>
<keyword evidence="7 14" id="KW-0418">Kinase</keyword>
<dbReference type="PROSITE" id="PS50109">
    <property type="entry name" value="HIS_KIN"/>
    <property type="match status" value="1"/>
</dbReference>
<dbReference type="InterPro" id="IPR050428">
    <property type="entry name" value="TCS_sensor_his_kinase"/>
</dbReference>
<keyword evidence="6 11" id="KW-0812">Transmembrane</keyword>
<feature type="transmembrane region" description="Helical" evidence="11">
    <location>
        <begin position="156"/>
        <end position="177"/>
    </location>
</feature>
<keyword evidence="8 11" id="KW-1133">Transmembrane helix</keyword>
<dbReference type="InterPro" id="IPR005467">
    <property type="entry name" value="His_kinase_dom"/>
</dbReference>
<dbReference type="SMART" id="SM00304">
    <property type="entry name" value="HAMP"/>
    <property type="match status" value="1"/>
</dbReference>